<comment type="pathway">
    <text evidence="8">Cell wall biogenesis; peptidoglycan biosynthesis.</text>
</comment>
<evidence type="ECO:0000313" key="11">
    <source>
        <dbReference type="Proteomes" id="UP000003806"/>
    </source>
</evidence>
<dbReference type="HOGENOM" id="CLU_006797_5_2_0"/>
<comment type="subcellular location">
    <subcellularLocation>
        <location evidence="1 8">Cell membrane</location>
        <topology evidence="1 8">Multi-pass membrane protein</topology>
    </subcellularLocation>
</comment>
<keyword evidence="4 8" id="KW-0133">Cell shape</keyword>
<evidence type="ECO:0000256" key="5">
    <source>
        <dbReference type="ARBA" id="ARBA00022984"/>
    </source>
</evidence>
<accession>H0UM11</accession>
<feature type="transmembrane region" description="Helical" evidence="8">
    <location>
        <begin position="350"/>
        <end position="372"/>
    </location>
</feature>
<evidence type="ECO:0000256" key="6">
    <source>
        <dbReference type="ARBA" id="ARBA00022989"/>
    </source>
</evidence>
<dbReference type="CDD" id="cd13123">
    <property type="entry name" value="MATE_MurJ_like"/>
    <property type="match status" value="1"/>
</dbReference>
<dbReference type="STRING" id="885272.JonanDRAFT_0122"/>
<evidence type="ECO:0000313" key="10">
    <source>
        <dbReference type="EMBL" id="EHM12553.1"/>
    </source>
</evidence>
<proteinExistence type="inferred from homology"/>
<evidence type="ECO:0000256" key="2">
    <source>
        <dbReference type="ARBA" id="ARBA00022475"/>
    </source>
</evidence>
<keyword evidence="11" id="KW-1185">Reference proteome</keyword>
<evidence type="ECO:0000256" key="1">
    <source>
        <dbReference type="ARBA" id="ARBA00004651"/>
    </source>
</evidence>
<feature type="transmembrane region" description="Helical" evidence="8">
    <location>
        <begin position="474"/>
        <end position="499"/>
    </location>
</feature>
<dbReference type="Pfam" id="PF03023">
    <property type="entry name" value="MurJ"/>
    <property type="match status" value="1"/>
</dbReference>
<dbReference type="EMBL" id="CM001376">
    <property type="protein sequence ID" value="EHM12553.1"/>
    <property type="molecule type" value="Genomic_DNA"/>
</dbReference>
<dbReference type="UniPathway" id="UPA00219"/>
<evidence type="ECO:0000256" key="8">
    <source>
        <dbReference type="HAMAP-Rule" id="MF_02078"/>
    </source>
</evidence>
<dbReference type="InterPro" id="IPR051050">
    <property type="entry name" value="Lipid_II_flippase_MurJ/MviN"/>
</dbReference>
<gene>
    <name evidence="8" type="primary">murJ</name>
    <name evidence="10" type="ORF">JonanDRAFT_0122</name>
</gene>
<keyword evidence="7 8" id="KW-0472">Membrane</keyword>
<feature type="transmembrane region" description="Helical" evidence="8">
    <location>
        <begin position="12"/>
        <end position="29"/>
    </location>
</feature>
<name>H0UM11_9BACT</name>
<keyword evidence="8 9" id="KW-0813">Transport</keyword>
<comment type="similarity">
    <text evidence="8 9">Belongs to the MurJ/MviN family.</text>
</comment>
<dbReference type="HAMAP" id="MF_02078">
    <property type="entry name" value="MurJ_MviN"/>
    <property type="match status" value="1"/>
</dbReference>
<dbReference type="PANTHER" id="PTHR47019:SF1">
    <property type="entry name" value="LIPID II FLIPPASE MURJ"/>
    <property type="match status" value="1"/>
</dbReference>
<dbReference type="GO" id="GO:0008360">
    <property type="term" value="P:regulation of cell shape"/>
    <property type="evidence" value="ECO:0007669"/>
    <property type="project" value="UniProtKB-UniRule"/>
</dbReference>
<feature type="transmembrane region" description="Helical" evidence="8">
    <location>
        <begin position="93"/>
        <end position="116"/>
    </location>
</feature>
<dbReference type="PRINTS" id="PR01806">
    <property type="entry name" value="VIRFACTRMVIN"/>
</dbReference>
<dbReference type="GO" id="GO:0015648">
    <property type="term" value="F:lipid-linked peptidoglycan transporter activity"/>
    <property type="evidence" value="ECO:0007669"/>
    <property type="project" value="UniProtKB-UniRule"/>
</dbReference>
<evidence type="ECO:0000256" key="4">
    <source>
        <dbReference type="ARBA" id="ARBA00022960"/>
    </source>
</evidence>
<keyword evidence="6 8" id="KW-1133">Transmembrane helix</keyword>
<keyword evidence="2 8" id="KW-1003">Cell membrane</keyword>
<evidence type="ECO:0000256" key="9">
    <source>
        <dbReference type="PIRNR" id="PIRNR002869"/>
    </source>
</evidence>
<dbReference type="AlphaFoldDB" id="H0UM11"/>
<feature type="transmembrane region" description="Helical" evidence="8">
    <location>
        <begin position="442"/>
        <end position="462"/>
    </location>
</feature>
<keyword evidence="5 8" id="KW-0573">Peptidoglycan synthesis</keyword>
<dbReference type="GO" id="GO:0071555">
    <property type="term" value="P:cell wall organization"/>
    <property type="evidence" value="ECO:0007669"/>
    <property type="project" value="UniProtKB-UniRule"/>
</dbReference>
<dbReference type="InterPro" id="IPR004268">
    <property type="entry name" value="MurJ"/>
</dbReference>
<protein>
    <recommendedName>
        <fullName evidence="8">Probable lipid II flippase MurJ</fullName>
    </recommendedName>
</protein>
<dbReference type="PIRSF" id="PIRSF002869">
    <property type="entry name" value="MviN"/>
    <property type="match status" value="1"/>
</dbReference>
<feature type="transmembrane region" description="Helical" evidence="8">
    <location>
        <begin position="410"/>
        <end position="430"/>
    </location>
</feature>
<sequence length="519" mass="54967">MTPHRSGRMVRNALVMMLGTLASRVLGLAREMVTAALFGASAALDAFFVAFTLSNLARQLLAEGALSAAFVPVFSRVLSESGKDRAARLARRASAVLIASCSAVVVLGILLSPALVKVMAPGFSGQQFQLAVALTRRMFPFLLFVSVAALAMGALNSLGSFFVPALAPALSNVVFITLTALLARSLGVEGMVWAVLAGGAAQMVFQVWWLRRKEGLSLLPAVPERSDSDLRRMMALFLPYALGLSLNQLNPVLTRAFGSFLPDGTISALNYANRIIQLPLGLVVVGISQAVLPELSRADGDDAFCGALSDALRFSLFLVLPVTVGGLLLSGESVHLLFVRGAFDRAAWDLTSQVLFWSLLGLPGMACGTVVMRGLYARQRPRDAVLTTGSCVGSLFLFGLLLARPFGARGVALAGSLAFTVSPIVGALLLRRCVPSLGRVNWKRLGGSLVPPAALGCCLAVWKLFLPYDAGWGLAVRCLWLVGCAGSAGAVWCATGLLMKRDEWTMLRSAMIRRKGGKA</sequence>
<dbReference type="PANTHER" id="PTHR47019">
    <property type="entry name" value="LIPID II FLIPPASE MURJ"/>
    <property type="match status" value="1"/>
</dbReference>
<dbReference type="Proteomes" id="UP000003806">
    <property type="component" value="Chromosome"/>
</dbReference>
<feature type="transmembrane region" description="Helical" evidence="8">
    <location>
        <begin position="190"/>
        <end position="210"/>
    </location>
</feature>
<keyword evidence="8 9" id="KW-0961">Cell wall biogenesis/degradation</keyword>
<feature type="transmembrane region" description="Helical" evidence="8">
    <location>
        <begin position="384"/>
        <end position="404"/>
    </location>
</feature>
<feature type="transmembrane region" description="Helical" evidence="8">
    <location>
        <begin position="137"/>
        <end position="155"/>
    </location>
</feature>
<dbReference type="NCBIfam" id="TIGR01695">
    <property type="entry name" value="murJ_mviN"/>
    <property type="match status" value="1"/>
</dbReference>
<keyword evidence="3 8" id="KW-0812">Transmembrane</keyword>
<dbReference type="GO" id="GO:0005886">
    <property type="term" value="C:plasma membrane"/>
    <property type="evidence" value="ECO:0007669"/>
    <property type="project" value="UniProtKB-SubCell"/>
</dbReference>
<dbReference type="GO" id="GO:0034204">
    <property type="term" value="P:lipid translocation"/>
    <property type="evidence" value="ECO:0007669"/>
    <property type="project" value="TreeGrafter"/>
</dbReference>
<evidence type="ECO:0000256" key="3">
    <source>
        <dbReference type="ARBA" id="ARBA00022692"/>
    </source>
</evidence>
<organism evidence="10 11">
    <name type="scientific">Jonquetella anthropi DSM 22815</name>
    <dbReference type="NCBI Taxonomy" id="885272"/>
    <lineage>
        <taxon>Bacteria</taxon>
        <taxon>Thermotogati</taxon>
        <taxon>Synergistota</taxon>
        <taxon>Synergistia</taxon>
        <taxon>Synergistales</taxon>
        <taxon>Dethiosulfovibrionaceae</taxon>
        <taxon>Jonquetella</taxon>
    </lineage>
</organism>
<feature type="transmembrane region" description="Helical" evidence="8">
    <location>
        <begin position="35"/>
        <end position="53"/>
    </location>
</feature>
<dbReference type="eggNOG" id="COG0728">
    <property type="taxonomic scope" value="Bacteria"/>
</dbReference>
<comment type="function">
    <text evidence="8 9">Involved in peptidoglycan biosynthesis. Transports lipid-linked peptidoglycan precursors from the inner to the outer leaflet of the cytoplasmic membrane.</text>
</comment>
<evidence type="ECO:0000256" key="7">
    <source>
        <dbReference type="ARBA" id="ARBA00023136"/>
    </source>
</evidence>
<dbReference type="GO" id="GO:0009252">
    <property type="term" value="P:peptidoglycan biosynthetic process"/>
    <property type="evidence" value="ECO:0007669"/>
    <property type="project" value="UniProtKB-UniRule"/>
</dbReference>
<feature type="transmembrane region" description="Helical" evidence="8">
    <location>
        <begin position="161"/>
        <end position="183"/>
    </location>
</feature>
<reference evidence="10 11" key="1">
    <citation type="submission" date="2011-11" db="EMBL/GenBank/DDBJ databases">
        <title>The Noncontiguous Finished genome of Jonquetella anthropi DSM 22815.</title>
        <authorList>
            <consortium name="US DOE Joint Genome Institute (JGI-PGF)"/>
            <person name="Lucas S."/>
            <person name="Copeland A."/>
            <person name="Lapidus A."/>
            <person name="Glavina del Rio T."/>
            <person name="Dalin E."/>
            <person name="Tice H."/>
            <person name="Bruce D."/>
            <person name="Goodwin L."/>
            <person name="Pitluck S."/>
            <person name="Peters L."/>
            <person name="Mikhailova N."/>
            <person name="Held B."/>
            <person name="Kyrpides N."/>
            <person name="Mavromatis K."/>
            <person name="Ivanova N."/>
            <person name="Markowitz V."/>
            <person name="Cheng J.-F."/>
            <person name="Hugenholtz P."/>
            <person name="Woyke T."/>
            <person name="Wu D."/>
            <person name="Gronow S."/>
            <person name="Wellnitz S."/>
            <person name="Brambilla E."/>
            <person name="Klenk H.-P."/>
            <person name="Eisen J.A."/>
        </authorList>
    </citation>
    <scope>NUCLEOTIDE SEQUENCE [LARGE SCALE GENOMIC DNA]</scope>
    <source>
        <strain evidence="10 11">DSM 22815</strain>
    </source>
</reference>
<feature type="transmembrane region" description="Helical" evidence="8">
    <location>
        <begin position="316"/>
        <end position="338"/>
    </location>
</feature>